<evidence type="ECO:0000313" key="1">
    <source>
        <dbReference type="EMBL" id="MQL81052.1"/>
    </source>
</evidence>
<dbReference type="OrthoDB" id="890529at2759"/>
<accession>A0A843U6Q3</accession>
<dbReference type="Proteomes" id="UP000652761">
    <property type="component" value="Unassembled WGS sequence"/>
</dbReference>
<protein>
    <submittedName>
        <fullName evidence="1">Uncharacterized protein</fullName>
    </submittedName>
</protein>
<keyword evidence="2" id="KW-1185">Reference proteome</keyword>
<evidence type="ECO:0000313" key="2">
    <source>
        <dbReference type="Proteomes" id="UP000652761"/>
    </source>
</evidence>
<organism evidence="1 2">
    <name type="scientific">Colocasia esculenta</name>
    <name type="common">Wild taro</name>
    <name type="synonym">Arum esculentum</name>
    <dbReference type="NCBI Taxonomy" id="4460"/>
    <lineage>
        <taxon>Eukaryota</taxon>
        <taxon>Viridiplantae</taxon>
        <taxon>Streptophyta</taxon>
        <taxon>Embryophyta</taxon>
        <taxon>Tracheophyta</taxon>
        <taxon>Spermatophyta</taxon>
        <taxon>Magnoliopsida</taxon>
        <taxon>Liliopsida</taxon>
        <taxon>Araceae</taxon>
        <taxon>Aroideae</taxon>
        <taxon>Colocasieae</taxon>
        <taxon>Colocasia</taxon>
    </lineage>
</organism>
<reference evidence="1" key="1">
    <citation type="submission" date="2017-07" db="EMBL/GenBank/DDBJ databases">
        <title>Taro Niue Genome Assembly and Annotation.</title>
        <authorList>
            <person name="Atibalentja N."/>
            <person name="Keating K."/>
            <person name="Fields C.J."/>
        </authorList>
    </citation>
    <scope>NUCLEOTIDE SEQUENCE</scope>
    <source>
        <strain evidence="1">Niue_2</strain>
        <tissue evidence="1">Leaf</tissue>
    </source>
</reference>
<name>A0A843U6Q3_COLES</name>
<comment type="caution">
    <text evidence="1">The sequence shown here is derived from an EMBL/GenBank/DDBJ whole genome shotgun (WGS) entry which is preliminary data.</text>
</comment>
<dbReference type="EMBL" id="NMUH01000544">
    <property type="protein sequence ID" value="MQL81052.1"/>
    <property type="molecule type" value="Genomic_DNA"/>
</dbReference>
<gene>
    <name evidence="1" type="ORF">Taro_013512</name>
</gene>
<proteinExistence type="predicted"/>
<sequence>MAATAGPLVTVQLLRGDMATDGSNAVPLPDVLKAAIRPDIVRFVHANLSKIWRCMFDTFFKIAKWGWNVVVSNHRGLGGIPVKNLCVCFGFGSLSFFEFKMTIKMQKQVWIASSCSCFITFSEHTNAVTSVHFVDGKDSLLSASLSTLGLDSISQLSDIYYST</sequence>
<dbReference type="AlphaFoldDB" id="A0A843U6Q3"/>